<evidence type="ECO:0000313" key="2">
    <source>
        <dbReference type="Proteomes" id="UP001529338"/>
    </source>
</evidence>
<proteinExistence type="predicted"/>
<dbReference type="CDD" id="cd00090">
    <property type="entry name" value="HTH_ARSR"/>
    <property type="match status" value="1"/>
</dbReference>
<protein>
    <submittedName>
        <fullName evidence="1">MarR family transcriptional regulator</fullName>
    </submittedName>
</protein>
<gene>
    <name evidence="1" type="ORF">QRT04_04325</name>
</gene>
<dbReference type="EMBL" id="JAUCGQ010000001">
    <property type="protein sequence ID" value="MDM7854150.1"/>
    <property type="molecule type" value="Genomic_DNA"/>
</dbReference>
<dbReference type="InterPro" id="IPR011991">
    <property type="entry name" value="ArsR-like_HTH"/>
</dbReference>
<dbReference type="RefSeq" id="WP_289453766.1">
    <property type="nucleotide sequence ID" value="NZ_JAUCGQ010000001.1"/>
</dbReference>
<dbReference type="Gene3D" id="1.10.10.10">
    <property type="entry name" value="Winged helix-like DNA-binding domain superfamily/Winged helix DNA-binding domain"/>
    <property type="match status" value="1"/>
</dbReference>
<evidence type="ECO:0000313" key="1">
    <source>
        <dbReference type="EMBL" id="MDM7854150.1"/>
    </source>
</evidence>
<reference evidence="1 2" key="1">
    <citation type="submission" date="2023-06" db="EMBL/GenBank/DDBJ databases">
        <title>Cellulomonas sp. MW4 Whole genome sequence.</title>
        <authorList>
            <person name="Park S."/>
        </authorList>
    </citation>
    <scope>NUCLEOTIDE SEQUENCE [LARGE SCALE GENOMIC DNA]</scope>
    <source>
        <strain evidence="1 2">MW4</strain>
    </source>
</reference>
<name>A0ABT7SDA4_9CELL</name>
<dbReference type="InterPro" id="IPR036388">
    <property type="entry name" value="WH-like_DNA-bd_sf"/>
</dbReference>
<accession>A0ABT7SDA4</accession>
<organism evidence="1 2">
    <name type="scientific">Cellulomonas alba</name>
    <dbReference type="NCBI Taxonomy" id="3053467"/>
    <lineage>
        <taxon>Bacteria</taxon>
        <taxon>Bacillati</taxon>
        <taxon>Actinomycetota</taxon>
        <taxon>Actinomycetes</taxon>
        <taxon>Micrococcales</taxon>
        <taxon>Cellulomonadaceae</taxon>
        <taxon>Cellulomonas</taxon>
    </lineage>
</organism>
<sequence>MAAIEDDRTPGPRAASGRRAAVLAELRRAPDGVAELAARLGVHPNTVRLHVAALAADGLVEEAPATTARGRGRPSLVYRATRRMPQGPDRYRELAGALLEALVHDDDAGTRALDAGRAWGARIARARGTAAPDPGPRAVAPPDGLPALLTVLDDVGFAPERAPHGIALRQCPFLDLVEAPRMVVCRVHLGLMQGALATWRSGAEVDRLEPFVEPDLCLAHVRRAGRRRHEAAS</sequence>
<comment type="caution">
    <text evidence="1">The sequence shown here is derived from an EMBL/GenBank/DDBJ whole genome shotgun (WGS) entry which is preliminary data.</text>
</comment>
<dbReference type="SUPFAM" id="SSF46785">
    <property type="entry name" value="Winged helix' DNA-binding domain"/>
    <property type="match status" value="1"/>
</dbReference>
<keyword evidence="2" id="KW-1185">Reference proteome</keyword>
<dbReference type="Proteomes" id="UP001529338">
    <property type="component" value="Unassembled WGS sequence"/>
</dbReference>
<dbReference type="InterPro" id="IPR036390">
    <property type="entry name" value="WH_DNA-bd_sf"/>
</dbReference>
<dbReference type="Pfam" id="PF12840">
    <property type="entry name" value="HTH_20"/>
    <property type="match status" value="1"/>
</dbReference>